<organism evidence="2">
    <name type="scientific">Notodromas monacha</name>
    <dbReference type="NCBI Taxonomy" id="399045"/>
    <lineage>
        <taxon>Eukaryota</taxon>
        <taxon>Metazoa</taxon>
        <taxon>Ecdysozoa</taxon>
        <taxon>Arthropoda</taxon>
        <taxon>Crustacea</taxon>
        <taxon>Oligostraca</taxon>
        <taxon>Ostracoda</taxon>
        <taxon>Podocopa</taxon>
        <taxon>Podocopida</taxon>
        <taxon>Cypridocopina</taxon>
        <taxon>Cypridoidea</taxon>
        <taxon>Cyprididae</taxon>
        <taxon>Notodromas</taxon>
    </lineage>
</organism>
<gene>
    <name evidence="2" type="ORF">NMOB1V02_LOCUS7864</name>
</gene>
<evidence type="ECO:0000313" key="2">
    <source>
        <dbReference type="EMBL" id="CAD7280201.1"/>
    </source>
</evidence>
<evidence type="ECO:0000313" key="3">
    <source>
        <dbReference type="Proteomes" id="UP000678499"/>
    </source>
</evidence>
<name>A0A7R9GF58_9CRUS</name>
<keyword evidence="3" id="KW-1185">Reference proteome</keyword>
<reference evidence="2" key="1">
    <citation type="submission" date="2020-11" db="EMBL/GenBank/DDBJ databases">
        <authorList>
            <person name="Tran Van P."/>
        </authorList>
    </citation>
    <scope>NUCLEOTIDE SEQUENCE</scope>
</reference>
<accession>A0A7R9GF58</accession>
<proteinExistence type="predicted"/>
<dbReference type="EMBL" id="CAJPEX010002009">
    <property type="protein sequence ID" value="CAG0920353.1"/>
    <property type="molecule type" value="Genomic_DNA"/>
</dbReference>
<dbReference type="AlphaFoldDB" id="A0A7R9GF58"/>
<feature type="region of interest" description="Disordered" evidence="1">
    <location>
        <begin position="50"/>
        <end position="71"/>
    </location>
</feature>
<dbReference type="Proteomes" id="UP000678499">
    <property type="component" value="Unassembled WGS sequence"/>
</dbReference>
<sequence length="298" mass="34020">MVRRRGERHGMTASAPGMRHRRLQQVPSKHLLCGGSREEGKKHCRVKNVALDGDPWHGENPRRPKGGSVLSQELPSDLCRARTFVEPVECTHCSLLLFVSKTCNLKAFVVPLAVVQYTNAAAQYPEAAMWENHPSGLRSNISLASLPKCRGGFQYPSELREGTTPEAATVVPGAADLELQLDSGSRRRSKYNVHWKRPKSHLYEYNFDYGSNYYKSMINYIDERNKYGSNPEVPKPQSWEERALKSYLERAKREKELKGNTYDAQLMTSIRRSSSMYFQHTKNYARRLTTRINVDALL</sequence>
<evidence type="ECO:0000256" key="1">
    <source>
        <dbReference type="SAM" id="MobiDB-lite"/>
    </source>
</evidence>
<evidence type="ECO:0008006" key="4">
    <source>
        <dbReference type="Google" id="ProtNLM"/>
    </source>
</evidence>
<dbReference type="OrthoDB" id="6344929at2759"/>
<dbReference type="EMBL" id="OA884046">
    <property type="protein sequence ID" value="CAD7280201.1"/>
    <property type="molecule type" value="Genomic_DNA"/>
</dbReference>
<protein>
    <recommendedName>
        <fullName evidence="4">Flightin</fullName>
    </recommendedName>
</protein>